<evidence type="ECO:0000259" key="8">
    <source>
        <dbReference type="Pfam" id="PF00924"/>
    </source>
</evidence>
<dbReference type="PANTHER" id="PTHR30221">
    <property type="entry name" value="SMALL-CONDUCTANCE MECHANOSENSITIVE CHANNEL"/>
    <property type="match status" value="1"/>
</dbReference>
<evidence type="ECO:0000256" key="5">
    <source>
        <dbReference type="ARBA" id="ARBA00022989"/>
    </source>
</evidence>
<keyword evidence="3" id="KW-1003">Cell membrane</keyword>
<evidence type="ECO:0000256" key="1">
    <source>
        <dbReference type="ARBA" id="ARBA00004651"/>
    </source>
</evidence>
<dbReference type="InterPro" id="IPR049278">
    <property type="entry name" value="MS_channel_C"/>
</dbReference>
<dbReference type="Pfam" id="PF21082">
    <property type="entry name" value="MS_channel_3rd"/>
    <property type="match status" value="1"/>
</dbReference>
<feature type="domain" description="Mechanosensitive ion channel transmembrane helices 2/3" evidence="10">
    <location>
        <begin position="73"/>
        <end position="113"/>
    </location>
</feature>
<keyword evidence="5 7" id="KW-1133">Transmembrane helix</keyword>
<feature type="transmembrane region" description="Helical" evidence="7">
    <location>
        <begin position="98"/>
        <end position="120"/>
    </location>
</feature>
<dbReference type="Proteomes" id="UP000823882">
    <property type="component" value="Unassembled WGS sequence"/>
</dbReference>
<evidence type="ECO:0000256" key="7">
    <source>
        <dbReference type="SAM" id="Phobius"/>
    </source>
</evidence>
<dbReference type="InterPro" id="IPR006685">
    <property type="entry name" value="MscS_channel_2nd"/>
</dbReference>
<evidence type="ECO:0000259" key="10">
    <source>
        <dbReference type="Pfam" id="PF21088"/>
    </source>
</evidence>
<dbReference type="SUPFAM" id="SSF50182">
    <property type="entry name" value="Sm-like ribonucleoproteins"/>
    <property type="match status" value="1"/>
</dbReference>
<reference evidence="11" key="2">
    <citation type="submission" date="2021-04" db="EMBL/GenBank/DDBJ databases">
        <authorList>
            <person name="Gilroy R."/>
        </authorList>
    </citation>
    <scope>NUCLEOTIDE SEQUENCE</scope>
    <source>
        <strain evidence="11">CHK186-1790</strain>
    </source>
</reference>
<feature type="transmembrane region" description="Helical" evidence="7">
    <location>
        <begin position="73"/>
        <end position="92"/>
    </location>
</feature>
<dbReference type="Pfam" id="PF00924">
    <property type="entry name" value="MS_channel_2nd"/>
    <property type="match status" value="1"/>
</dbReference>
<evidence type="ECO:0000256" key="2">
    <source>
        <dbReference type="ARBA" id="ARBA00008017"/>
    </source>
</evidence>
<keyword evidence="4 7" id="KW-0812">Transmembrane</keyword>
<dbReference type="SUPFAM" id="SSF82861">
    <property type="entry name" value="Mechanosensitive channel protein MscS (YggB), transmembrane region"/>
    <property type="match status" value="1"/>
</dbReference>
<dbReference type="Pfam" id="PF21088">
    <property type="entry name" value="MS_channel_1st"/>
    <property type="match status" value="1"/>
</dbReference>
<comment type="similarity">
    <text evidence="2">Belongs to the MscS (TC 1.A.23) family.</text>
</comment>
<dbReference type="Gene3D" id="3.30.70.100">
    <property type="match status" value="1"/>
</dbReference>
<gene>
    <name evidence="11" type="ORF">H9701_03310</name>
</gene>
<evidence type="ECO:0000256" key="6">
    <source>
        <dbReference type="ARBA" id="ARBA00023136"/>
    </source>
</evidence>
<feature type="domain" description="Mechanosensitive ion channel MscS" evidence="8">
    <location>
        <begin position="115"/>
        <end position="180"/>
    </location>
</feature>
<evidence type="ECO:0000313" key="11">
    <source>
        <dbReference type="EMBL" id="HJC40567.1"/>
    </source>
</evidence>
<sequence>MAATALPIESAAPEEAVQVMEHLAENLSLSTVLYSVLLFLACLLVMKVVMTLTDRAMTRLKVEPTVHKFTRSCLKVLMWLVTVMVVAAYLGLPINSLVAILGIVGVALSLSLQGSLSNLAGGITVMVTRPFAVGDYVEAGGVSGTVAEIGLVYTKLKTVDNKVIFVPNGEISTEKIINYNSQDKRRVDLTFSVSYDADPEQAKAIMREVVGAHPKALFTPEPFVRTTALGESSVNYTLRVWCAAEDYWGLYYDLLEQVRAAFDRAGIEFTYNHLNIHVIPPEKG</sequence>
<name>A0A9D2NZ25_9FIRM</name>
<dbReference type="InterPro" id="IPR006686">
    <property type="entry name" value="MscS_channel_CS"/>
</dbReference>
<dbReference type="AlphaFoldDB" id="A0A9D2NZ25"/>
<accession>A0A9D2NZ25</accession>
<dbReference type="SUPFAM" id="SSF82689">
    <property type="entry name" value="Mechanosensitive channel protein MscS (YggB), C-terminal domain"/>
    <property type="match status" value="1"/>
</dbReference>
<evidence type="ECO:0000313" key="12">
    <source>
        <dbReference type="Proteomes" id="UP000823882"/>
    </source>
</evidence>
<feature type="transmembrane region" description="Helical" evidence="7">
    <location>
        <begin position="32"/>
        <end position="52"/>
    </location>
</feature>
<dbReference type="InterPro" id="IPR011066">
    <property type="entry name" value="MscS_channel_C_sf"/>
</dbReference>
<dbReference type="Gene3D" id="1.10.287.1260">
    <property type="match status" value="1"/>
</dbReference>
<keyword evidence="6 7" id="KW-0472">Membrane</keyword>
<dbReference type="InterPro" id="IPR010920">
    <property type="entry name" value="LSM_dom_sf"/>
</dbReference>
<evidence type="ECO:0000256" key="4">
    <source>
        <dbReference type="ARBA" id="ARBA00022692"/>
    </source>
</evidence>
<proteinExistence type="inferred from homology"/>
<dbReference type="PANTHER" id="PTHR30221:SF1">
    <property type="entry name" value="SMALL-CONDUCTANCE MECHANOSENSITIVE CHANNEL"/>
    <property type="match status" value="1"/>
</dbReference>
<organism evidence="11 12">
    <name type="scientific">Candidatus Intestinimonas pullistercoris</name>
    <dbReference type="NCBI Taxonomy" id="2838623"/>
    <lineage>
        <taxon>Bacteria</taxon>
        <taxon>Bacillati</taxon>
        <taxon>Bacillota</taxon>
        <taxon>Clostridia</taxon>
        <taxon>Eubacteriales</taxon>
        <taxon>Intestinimonas</taxon>
    </lineage>
</organism>
<dbReference type="EMBL" id="DWWJ01000064">
    <property type="protein sequence ID" value="HJC40567.1"/>
    <property type="molecule type" value="Genomic_DNA"/>
</dbReference>
<evidence type="ECO:0000256" key="3">
    <source>
        <dbReference type="ARBA" id="ARBA00022475"/>
    </source>
</evidence>
<dbReference type="InterPro" id="IPR011014">
    <property type="entry name" value="MscS_channel_TM-2"/>
</dbReference>
<dbReference type="PROSITE" id="PS01246">
    <property type="entry name" value="UPF0003"/>
    <property type="match status" value="1"/>
</dbReference>
<dbReference type="InterPro" id="IPR045275">
    <property type="entry name" value="MscS_archaea/bacteria_type"/>
</dbReference>
<protein>
    <submittedName>
        <fullName evidence="11">Mechanosensitive ion channel family protein</fullName>
    </submittedName>
</protein>
<reference evidence="11" key="1">
    <citation type="journal article" date="2021" name="PeerJ">
        <title>Extensive microbial diversity within the chicken gut microbiome revealed by metagenomics and culture.</title>
        <authorList>
            <person name="Gilroy R."/>
            <person name="Ravi A."/>
            <person name="Getino M."/>
            <person name="Pursley I."/>
            <person name="Horton D.L."/>
            <person name="Alikhan N.F."/>
            <person name="Baker D."/>
            <person name="Gharbi K."/>
            <person name="Hall N."/>
            <person name="Watson M."/>
            <person name="Adriaenssens E.M."/>
            <person name="Foster-Nyarko E."/>
            <person name="Jarju S."/>
            <person name="Secka A."/>
            <person name="Antonio M."/>
            <person name="Oren A."/>
            <person name="Chaudhuri R.R."/>
            <person name="La Ragione R."/>
            <person name="Hildebrand F."/>
            <person name="Pallen M.J."/>
        </authorList>
    </citation>
    <scope>NUCLEOTIDE SEQUENCE</scope>
    <source>
        <strain evidence="11">CHK186-1790</strain>
    </source>
</reference>
<evidence type="ECO:0000259" key="9">
    <source>
        <dbReference type="Pfam" id="PF21082"/>
    </source>
</evidence>
<feature type="domain" description="Mechanosensitive ion channel MscS C-terminal" evidence="9">
    <location>
        <begin position="187"/>
        <end position="269"/>
    </location>
</feature>
<dbReference type="GO" id="GO:0008381">
    <property type="term" value="F:mechanosensitive monoatomic ion channel activity"/>
    <property type="evidence" value="ECO:0007669"/>
    <property type="project" value="InterPro"/>
</dbReference>
<comment type="caution">
    <text evidence="11">The sequence shown here is derived from an EMBL/GenBank/DDBJ whole genome shotgun (WGS) entry which is preliminary data.</text>
</comment>
<dbReference type="InterPro" id="IPR049142">
    <property type="entry name" value="MS_channel_1st"/>
</dbReference>
<comment type="subcellular location">
    <subcellularLocation>
        <location evidence="1">Cell membrane</location>
        <topology evidence="1">Multi-pass membrane protein</topology>
    </subcellularLocation>
</comment>
<dbReference type="GO" id="GO:0005886">
    <property type="term" value="C:plasma membrane"/>
    <property type="evidence" value="ECO:0007669"/>
    <property type="project" value="UniProtKB-SubCell"/>
</dbReference>
<dbReference type="InterPro" id="IPR023408">
    <property type="entry name" value="MscS_beta-dom_sf"/>
</dbReference>
<dbReference type="Gene3D" id="2.30.30.60">
    <property type="match status" value="1"/>
</dbReference>